<evidence type="ECO:0000313" key="2">
    <source>
        <dbReference type="Proteomes" id="UP000243333"/>
    </source>
</evidence>
<dbReference type="RefSeq" id="WP_093692232.1">
    <property type="nucleotide sequence ID" value="NZ_FNBU01000042.1"/>
</dbReference>
<sequence>MSPDEVIERLKQKGVEISRRTLLRYEEAGLISEPKRGGLGRGRGRTTDYPNDVVAEVLTVSHLKGKYSQSQIAEGRKKAIELVNNFYVKILPDSLTDERILDALIVFEEIEEIPFNWLMTKTKIENEIDLAVKIIIEYRGYCKETIPDKPRILRCDRPLPPFYLPLFDDKVVFLRQGAIAFEEMCTHLLFMYTPPLLKQYYIRKITKRLTPVK</sequence>
<dbReference type="Proteomes" id="UP000243333">
    <property type="component" value="Unassembled WGS sequence"/>
</dbReference>
<organism evidence="1 2">
    <name type="scientific">Sporolituus thermophilus DSM 23256</name>
    <dbReference type="NCBI Taxonomy" id="1123285"/>
    <lineage>
        <taxon>Bacteria</taxon>
        <taxon>Bacillati</taxon>
        <taxon>Bacillota</taxon>
        <taxon>Negativicutes</taxon>
        <taxon>Selenomonadales</taxon>
        <taxon>Sporomusaceae</taxon>
        <taxon>Sporolituus</taxon>
    </lineage>
</organism>
<proteinExistence type="predicted"/>
<dbReference type="OrthoDB" id="1894615at2"/>
<dbReference type="EMBL" id="FNBU01000042">
    <property type="protein sequence ID" value="SDF87323.1"/>
    <property type="molecule type" value="Genomic_DNA"/>
</dbReference>
<evidence type="ECO:0008006" key="3">
    <source>
        <dbReference type="Google" id="ProtNLM"/>
    </source>
</evidence>
<keyword evidence="2" id="KW-1185">Reference proteome</keyword>
<gene>
    <name evidence="1" type="ORF">SAMN05660235_03006</name>
</gene>
<name>A0A1G7PM68_9FIRM</name>
<accession>A0A1G7PM68</accession>
<dbReference type="AlphaFoldDB" id="A0A1G7PM68"/>
<reference evidence="2" key="1">
    <citation type="submission" date="2016-10" db="EMBL/GenBank/DDBJ databases">
        <authorList>
            <person name="Varghese N."/>
            <person name="Submissions S."/>
        </authorList>
    </citation>
    <scope>NUCLEOTIDE SEQUENCE [LARGE SCALE GENOMIC DNA]</scope>
    <source>
        <strain evidence="2">DSM 23256</strain>
    </source>
</reference>
<protein>
    <recommendedName>
        <fullName evidence="3">MerR HTH family regulatory protein</fullName>
    </recommendedName>
</protein>
<evidence type="ECO:0000313" key="1">
    <source>
        <dbReference type="EMBL" id="SDF87323.1"/>
    </source>
</evidence>